<dbReference type="GO" id="GO:0003924">
    <property type="term" value="F:GTPase activity"/>
    <property type="evidence" value="ECO:0007669"/>
    <property type="project" value="InterPro"/>
</dbReference>
<evidence type="ECO:0000256" key="2">
    <source>
        <dbReference type="ARBA" id="ARBA00022741"/>
    </source>
</evidence>
<name>A0A0B7GR92_TREPH</name>
<dbReference type="GO" id="GO:0016020">
    <property type="term" value="C:membrane"/>
    <property type="evidence" value="ECO:0007669"/>
    <property type="project" value="UniProtKB-SubCell"/>
</dbReference>
<dbReference type="Gene3D" id="3.40.50.300">
    <property type="entry name" value="P-loop containing nucleotide triphosphate hydrolases"/>
    <property type="match status" value="1"/>
</dbReference>
<reference evidence="10" key="1">
    <citation type="submission" date="2015-01" db="EMBL/GenBank/DDBJ databases">
        <authorList>
            <person name="Manzoor Shahid"/>
            <person name="Zubair Saima"/>
        </authorList>
    </citation>
    <scope>NUCLEOTIDE SEQUENCE [LARGE SCALE GENOMIC DNA]</scope>
    <source>
        <strain evidence="10">V1</strain>
    </source>
</reference>
<sequence length="756" mass="86488">MTKMNDNDNLLQEVLAIKEKFDTLKTKHASDAEFSKKISTLLVNNGLDDEEKIKAEYKEAAEISRDLKIGIVGAVKAGKSSLLNALFFDGIDILPKAATPMTAALTELTYGETCKVTVDFFTDADIKKLKANSEAYEQRLKELEQNNITEAMTNWSKMKQRQEPGTRTKPDAKEKKALEERARNKAKQELSDQIELVGAHEQYQMIKNSIKKIKLGSETFTVSTVTDIAGRLEDYVGSNGKYMPFTSKVRLQMPIKALEGISIIDTPGFNDPIPSRDERARQALRECDVVLILSPARQFISKTDMSVMQKIQKKNGIRELYLIASQIDSQLYNPEYKELNGDLDNVINTIKEILVRTATRNLEQINYDGVFNTLLNDPDTRLFLSSGMCESMYRTFEKKDSWDEGRKHTWKSLTSDYHDYFSDGDVNTSKEWLKRLGNIEPITECIQKVKERKVEILNRKLTTFASTRKEAAVTIKDELLDLLDSKVRAIGEKNISDVEAEIKAAERKYSIFKKELSDKLNDCTEEWYRTVKKDALSSLKYSKKTASDGIAKAKDSKTQYRTSGFWWWKKEYPYDVIVANEGKIRSAIDDYIAEYNNDVLDFMREVTGDLSQKIAELAQNTWQEFSIFTYDENDDLALKEIASNARAIIGEIKFDYNTLKYTGADFSSSLSSSHYQAEKILSLADEFVSKLNREFTSLISDTLRRIVDDCKSCNFSSRLLDSYITKLEQRKRELEKPKLALETIKRMRSDVEKLNV</sequence>
<feature type="compositionally biased region" description="Basic and acidic residues" evidence="7">
    <location>
        <begin position="160"/>
        <end position="176"/>
    </location>
</feature>
<evidence type="ECO:0000313" key="9">
    <source>
        <dbReference type="EMBL" id="CEM60968.1"/>
    </source>
</evidence>
<gene>
    <name evidence="9" type="ORF">TPHV1_130006</name>
</gene>
<protein>
    <recommendedName>
        <fullName evidence="8">Dynamin N-terminal domain-containing protein</fullName>
    </recommendedName>
</protein>
<keyword evidence="10" id="KW-1185">Reference proteome</keyword>
<dbReference type="GO" id="GO:0005525">
    <property type="term" value="F:GTP binding"/>
    <property type="evidence" value="ECO:0007669"/>
    <property type="project" value="UniProtKB-KW"/>
</dbReference>
<feature type="region of interest" description="Disordered" evidence="7">
    <location>
        <begin position="157"/>
        <end position="176"/>
    </location>
</feature>
<dbReference type="Pfam" id="PF00350">
    <property type="entry name" value="Dynamin_N"/>
    <property type="match status" value="1"/>
</dbReference>
<evidence type="ECO:0000256" key="5">
    <source>
        <dbReference type="ARBA" id="ARBA00023136"/>
    </source>
</evidence>
<dbReference type="OrthoDB" id="9816479at2"/>
<evidence type="ECO:0000256" key="3">
    <source>
        <dbReference type="ARBA" id="ARBA00022801"/>
    </source>
</evidence>
<evidence type="ECO:0000256" key="4">
    <source>
        <dbReference type="ARBA" id="ARBA00023134"/>
    </source>
</evidence>
<dbReference type="InterPro" id="IPR027417">
    <property type="entry name" value="P-loop_NTPase"/>
</dbReference>
<dbReference type="GeneID" id="57753915"/>
<evidence type="ECO:0000313" key="10">
    <source>
        <dbReference type="Proteomes" id="UP000042527"/>
    </source>
</evidence>
<keyword evidence="2" id="KW-0547">Nucleotide-binding</keyword>
<accession>A0A0B7GR92</accession>
<keyword evidence="4" id="KW-0342">GTP-binding</keyword>
<evidence type="ECO:0000259" key="8">
    <source>
        <dbReference type="Pfam" id="PF00350"/>
    </source>
</evidence>
<feature type="coiled-coil region" evidence="6">
    <location>
        <begin position="488"/>
        <end position="522"/>
    </location>
</feature>
<dbReference type="PANTHER" id="PTHR10465:SF0">
    <property type="entry name" value="SARCALUMENIN"/>
    <property type="match status" value="1"/>
</dbReference>
<proteinExistence type="predicted"/>
<dbReference type="AlphaFoldDB" id="A0A0B7GR92"/>
<dbReference type="InterPro" id="IPR027094">
    <property type="entry name" value="Mitofusin_fam"/>
</dbReference>
<evidence type="ECO:0000256" key="6">
    <source>
        <dbReference type="SAM" id="Coils"/>
    </source>
</evidence>
<dbReference type="PANTHER" id="PTHR10465">
    <property type="entry name" value="TRANSMEMBRANE GTPASE FZO1"/>
    <property type="match status" value="1"/>
</dbReference>
<dbReference type="EMBL" id="CDNC01000005">
    <property type="protein sequence ID" value="CEM60968.1"/>
    <property type="molecule type" value="Genomic_DNA"/>
</dbReference>
<feature type="domain" description="Dynamin N-terminal" evidence="8">
    <location>
        <begin position="69"/>
        <end position="320"/>
    </location>
</feature>
<dbReference type="SUPFAM" id="SSF52540">
    <property type="entry name" value="P-loop containing nucleoside triphosphate hydrolases"/>
    <property type="match status" value="1"/>
</dbReference>
<dbReference type="Proteomes" id="UP000042527">
    <property type="component" value="Unassembled WGS sequence"/>
</dbReference>
<dbReference type="RefSeq" id="WP_044634376.1">
    <property type="nucleotide sequence ID" value="NZ_CDNC01000005.1"/>
</dbReference>
<keyword evidence="5" id="KW-0472">Membrane</keyword>
<keyword evidence="3" id="KW-0378">Hydrolase</keyword>
<keyword evidence="6" id="KW-0175">Coiled coil</keyword>
<evidence type="ECO:0000256" key="1">
    <source>
        <dbReference type="ARBA" id="ARBA00004370"/>
    </source>
</evidence>
<organism evidence="9 10">
    <name type="scientific">Treponema phagedenis</name>
    <dbReference type="NCBI Taxonomy" id="162"/>
    <lineage>
        <taxon>Bacteria</taxon>
        <taxon>Pseudomonadati</taxon>
        <taxon>Spirochaetota</taxon>
        <taxon>Spirochaetia</taxon>
        <taxon>Spirochaetales</taxon>
        <taxon>Treponemataceae</taxon>
        <taxon>Treponema</taxon>
    </lineage>
</organism>
<dbReference type="InterPro" id="IPR045063">
    <property type="entry name" value="Dynamin_N"/>
</dbReference>
<evidence type="ECO:0000256" key="7">
    <source>
        <dbReference type="SAM" id="MobiDB-lite"/>
    </source>
</evidence>
<comment type="subcellular location">
    <subcellularLocation>
        <location evidence="1">Membrane</location>
    </subcellularLocation>
</comment>